<evidence type="ECO:0000313" key="2">
    <source>
        <dbReference type="EMBL" id="MDP4299665.1"/>
    </source>
</evidence>
<dbReference type="RefSeq" id="WP_305748197.1">
    <property type="nucleotide sequence ID" value="NZ_JAUZEE010000001.1"/>
</dbReference>
<evidence type="ECO:0000313" key="3">
    <source>
        <dbReference type="Proteomes" id="UP001235760"/>
    </source>
</evidence>
<sequence length="319" mass="35510">MTIPMTMDDTPRRPARSTRMALRGRPDAPLVDAHVLRWDGVDAATSGLPPIVLLHGWMDVAASFQFLVDALDDAFLAGRTLLAMDWRGFGDTRSAPTDAYWFPDYLADLDDLLAQLSPDAPVDLVGHSMGANVTMLYAGVRPQRVRRVVNLEGFGMPPTRAAQAPDRYARWLDELREPATLRPYDDLAGVARRLRANNPRLAPERALWLAAQWSRPGDDGRRHLCADPAHKHANPILARQEEMEACWRRITAPVLWIEAAQTEVFGFWQMPAAAVRAEVDRRIACVADIRSHVIDGCGHMLHHDQPTALAALIQPFLDG</sequence>
<dbReference type="PANTHER" id="PTHR43798">
    <property type="entry name" value="MONOACYLGLYCEROL LIPASE"/>
    <property type="match status" value="1"/>
</dbReference>
<keyword evidence="2" id="KW-0378">Hydrolase</keyword>
<organism evidence="2 3">
    <name type="scientific">Leptothrix discophora</name>
    <dbReference type="NCBI Taxonomy" id="89"/>
    <lineage>
        <taxon>Bacteria</taxon>
        <taxon>Pseudomonadati</taxon>
        <taxon>Pseudomonadota</taxon>
        <taxon>Betaproteobacteria</taxon>
        <taxon>Burkholderiales</taxon>
        <taxon>Sphaerotilaceae</taxon>
        <taxon>Leptothrix</taxon>
    </lineage>
</organism>
<dbReference type="InterPro" id="IPR029058">
    <property type="entry name" value="AB_hydrolase_fold"/>
</dbReference>
<dbReference type="EMBL" id="JAUZEE010000001">
    <property type="protein sequence ID" value="MDP4299665.1"/>
    <property type="molecule type" value="Genomic_DNA"/>
</dbReference>
<dbReference type="SUPFAM" id="SSF53474">
    <property type="entry name" value="alpha/beta-Hydrolases"/>
    <property type="match status" value="1"/>
</dbReference>
<dbReference type="PRINTS" id="PR00412">
    <property type="entry name" value="EPOXHYDRLASE"/>
</dbReference>
<dbReference type="PANTHER" id="PTHR43798:SF33">
    <property type="entry name" value="HYDROLASE, PUTATIVE (AFU_ORTHOLOGUE AFUA_2G14860)-RELATED"/>
    <property type="match status" value="1"/>
</dbReference>
<comment type="caution">
    <text evidence="2">The sequence shown here is derived from an EMBL/GenBank/DDBJ whole genome shotgun (WGS) entry which is preliminary data.</text>
</comment>
<keyword evidence="3" id="KW-1185">Reference proteome</keyword>
<dbReference type="Pfam" id="PF00561">
    <property type="entry name" value="Abhydrolase_1"/>
    <property type="match status" value="1"/>
</dbReference>
<dbReference type="Proteomes" id="UP001235760">
    <property type="component" value="Unassembled WGS sequence"/>
</dbReference>
<name>A0ABT9FZK6_LEPDI</name>
<dbReference type="InterPro" id="IPR000639">
    <property type="entry name" value="Epox_hydrolase-like"/>
</dbReference>
<gene>
    <name evidence="2" type="ORF">Q8X39_03385</name>
</gene>
<dbReference type="InterPro" id="IPR050266">
    <property type="entry name" value="AB_hydrolase_sf"/>
</dbReference>
<dbReference type="InterPro" id="IPR000073">
    <property type="entry name" value="AB_hydrolase_1"/>
</dbReference>
<dbReference type="GO" id="GO:0016787">
    <property type="term" value="F:hydrolase activity"/>
    <property type="evidence" value="ECO:0007669"/>
    <property type="project" value="UniProtKB-KW"/>
</dbReference>
<proteinExistence type="predicted"/>
<reference evidence="2 3" key="1">
    <citation type="submission" date="2023-08" db="EMBL/GenBank/DDBJ databases">
        <authorList>
            <person name="Roldan D.M."/>
            <person name="Menes R.J."/>
        </authorList>
    </citation>
    <scope>NUCLEOTIDE SEQUENCE [LARGE SCALE GENOMIC DNA]</scope>
    <source>
        <strain evidence="2 3">CCM 2812</strain>
    </source>
</reference>
<feature type="domain" description="AB hydrolase-1" evidence="1">
    <location>
        <begin position="49"/>
        <end position="305"/>
    </location>
</feature>
<accession>A0ABT9FZK6</accession>
<dbReference type="Gene3D" id="3.40.50.1820">
    <property type="entry name" value="alpha/beta hydrolase"/>
    <property type="match status" value="1"/>
</dbReference>
<protein>
    <submittedName>
        <fullName evidence="2">Alpha/beta hydrolase</fullName>
    </submittedName>
</protein>
<evidence type="ECO:0000259" key="1">
    <source>
        <dbReference type="Pfam" id="PF00561"/>
    </source>
</evidence>